<dbReference type="EMBL" id="FNAI01000023">
    <property type="protein sequence ID" value="SDF65439.1"/>
    <property type="molecule type" value="Genomic_DNA"/>
</dbReference>
<organism evidence="2 3">
    <name type="scientific">Mucilaginibacter pineti</name>
    <dbReference type="NCBI Taxonomy" id="1391627"/>
    <lineage>
        <taxon>Bacteria</taxon>
        <taxon>Pseudomonadati</taxon>
        <taxon>Bacteroidota</taxon>
        <taxon>Sphingobacteriia</taxon>
        <taxon>Sphingobacteriales</taxon>
        <taxon>Sphingobacteriaceae</taxon>
        <taxon>Mucilaginibacter</taxon>
    </lineage>
</organism>
<feature type="transmembrane region" description="Helical" evidence="1">
    <location>
        <begin position="21"/>
        <end position="40"/>
    </location>
</feature>
<keyword evidence="1" id="KW-0472">Membrane</keyword>
<protein>
    <submittedName>
        <fullName evidence="2">Uncharacterized protein</fullName>
    </submittedName>
</protein>
<name>A0A1G7MWE3_9SPHI</name>
<keyword evidence="1" id="KW-1133">Transmembrane helix</keyword>
<proteinExistence type="predicted"/>
<keyword evidence="1" id="KW-0812">Transmembrane</keyword>
<accession>A0A1G7MWE3</accession>
<gene>
    <name evidence="2" type="ORF">SAMN05216464_12324</name>
</gene>
<sequence>MRSVRKLNFINNIKKLKPEIILLYAYNFGLCIIGADRLVAGLY</sequence>
<evidence type="ECO:0000313" key="2">
    <source>
        <dbReference type="EMBL" id="SDF65439.1"/>
    </source>
</evidence>
<dbReference type="AlphaFoldDB" id="A0A1G7MWE3"/>
<evidence type="ECO:0000313" key="3">
    <source>
        <dbReference type="Proteomes" id="UP000199072"/>
    </source>
</evidence>
<keyword evidence="3" id="KW-1185">Reference proteome</keyword>
<reference evidence="2 3" key="1">
    <citation type="submission" date="2016-10" db="EMBL/GenBank/DDBJ databases">
        <authorList>
            <person name="de Groot N.N."/>
        </authorList>
    </citation>
    <scope>NUCLEOTIDE SEQUENCE [LARGE SCALE GENOMIC DNA]</scope>
    <source>
        <strain evidence="2 3">47C3B</strain>
    </source>
</reference>
<dbReference type="Proteomes" id="UP000199072">
    <property type="component" value="Unassembled WGS sequence"/>
</dbReference>
<evidence type="ECO:0000256" key="1">
    <source>
        <dbReference type="SAM" id="Phobius"/>
    </source>
</evidence>